<keyword evidence="15" id="KW-1185">Reference proteome</keyword>
<dbReference type="InterPro" id="IPR004837">
    <property type="entry name" value="NaCa_Exmemb"/>
</dbReference>
<keyword evidence="10" id="KW-0406">Ion transport</keyword>
<keyword evidence="2" id="KW-0813">Transport</keyword>
<dbReference type="PROSITE" id="PS51257">
    <property type="entry name" value="PROKAR_LIPOPROTEIN"/>
    <property type="match status" value="1"/>
</dbReference>
<dbReference type="InterPro" id="IPR051359">
    <property type="entry name" value="CaCA_antiporter"/>
</dbReference>
<evidence type="ECO:0000256" key="8">
    <source>
        <dbReference type="ARBA" id="ARBA00023053"/>
    </source>
</evidence>
<feature type="domain" description="Sodium/calcium exchanger membrane region" evidence="13">
    <location>
        <begin position="442"/>
        <end position="593"/>
    </location>
</feature>
<dbReference type="Pfam" id="PF01699">
    <property type="entry name" value="Na_Ca_ex"/>
    <property type="match status" value="2"/>
</dbReference>
<comment type="caution">
    <text evidence="14">The sequence shown here is derived from an EMBL/GenBank/DDBJ whole genome shotgun (WGS) entry which is preliminary data.</text>
</comment>
<dbReference type="PANTHER" id="PTHR12266:SF0">
    <property type="entry name" value="MITOCHONDRIAL SODIUM_CALCIUM EXCHANGER PROTEIN"/>
    <property type="match status" value="1"/>
</dbReference>
<feature type="transmembrane region" description="Helical" evidence="12">
    <location>
        <begin position="547"/>
        <end position="565"/>
    </location>
</feature>
<evidence type="ECO:0000256" key="2">
    <source>
        <dbReference type="ARBA" id="ARBA00022448"/>
    </source>
</evidence>
<dbReference type="AlphaFoldDB" id="A0AA88XDK9"/>
<dbReference type="GO" id="GO:0015297">
    <property type="term" value="F:antiporter activity"/>
    <property type="evidence" value="ECO:0007669"/>
    <property type="project" value="UniProtKB-KW"/>
</dbReference>
<evidence type="ECO:0000256" key="7">
    <source>
        <dbReference type="ARBA" id="ARBA00022989"/>
    </source>
</evidence>
<evidence type="ECO:0000313" key="15">
    <source>
        <dbReference type="Proteomes" id="UP001188597"/>
    </source>
</evidence>
<keyword evidence="10" id="KW-0739">Sodium transport</keyword>
<keyword evidence="7 12" id="KW-1133">Transmembrane helix</keyword>
<feature type="transmembrane region" description="Helical" evidence="12">
    <location>
        <begin position="111"/>
        <end position="130"/>
    </location>
</feature>
<dbReference type="Gene3D" id="1.20.1420.30">
    <property type="entry name" value="NCX, central ion-binding region"/>
    <property type="match status" value="2"/>
</dbReference>
<evidence type="ECO:0000256" key="11">
    <source>
        <dbReference type="ARBA" id="ARBA00038187"/>
    </source>
</evidence>
<protein>
    <recommendedName>
        <fullName evidence="13">Sodium/calcium exchanger membrane region domain-containing protein</fullName>
    </recommendedName>
</protein>
<comment type="subcellular location">
    <subcellularLocation>
        <location evidence="1">Membrane</location>
        <topology evidence="1">Multi-pass membrane protein</topology>
    </subcellularLocation>
</comment>
<evidence type="ECO:0000259" key="13">
    <source>
        <dbReference type="Pfam" id="PF01699"/>
    </source>
</evidence>
<keyword evidence="5 12" id="KW-0812">Transmembrane</keyword>
<dbReference type="GO" id="GO:0008324">
    <property type="term" value="F:monoatomic cation transmembrane transporter activity"/>
    <property type="evidence" value="ECO:0007669"/>
    <property type="project" value="TreeGrafter"/>
</dbReference>
<organism evidence="14 15">
    <name type="scientific">Escallonia herrerae</name>
    <dbReference type="NCBI Taxonomy" id="1293975"/>
    <lineage>
        <taxon>Eukaryota</taxon>
        <taxon>Viridiplantae</taxon>
        <taxon>Streptophyta</taxon>
        <taxon>Embryophyta</taxon>
        <taxon>Tracheophyta</taxon>
        <taxon>Spermatophyta</taxon>
        <taxon>Magnoliopsida</taxon>
        <taxon>eudicotyledons</taxon>
        <taxon>Gunneridae</taxon>
        <taxon>Pentapetalae</taxon>
        <taxon>asterids</taxon>
        <taxon>campanulids</taxon>
        <taxon>Escalloniales</taxon>
        <taxon>Escalloniaceae</taxon>
        <taxon>Escallonia</taxon>
    </lineage>
</organism>
<evidence type="ECO:0000256" key="5">
    <source>
        <dbReference type="ARBA" id="ARBA00022692"/>
    </source>
</evidence>
<feature type="transmembrane region" description="Helical" evidence="12">
    <location>
        <begin position="518"/>
        <end position="535"/>
    </location>
</feature>
<keyword evidence="9 12" id="KW-0472">Membrane</keyword>
<evidence type="ECO:0000313" key="14">
    <source>
        <dbReference type="EMBL" id="KAK3040345.1"/>
    </source>
</evidence>
<feature type="transmembrane region" description="Helical" evidence="12">
    <location>
        <begin position="248"/>
        <end position="269"/>
    </location>
</feature>
<reference evidence="14" key="1">
    <citation type="submission" date="2022-12" db="EMBL/GenBank/DDBJ databases">
        <title>Draft genome assemblies for two species of Escallonia (Escalloniales).</title>
        <authorList>
            <person name="Chanderbali A."/>
            <person name="Dervinis C."/>
            <person name="Anghel I."/>
            <person name="Soltis D."/>
            <person name="Soltis P."/>
            <person name="Zapata F."/>
        </authorList>
    </citation>
    <scope>NUCLEOTIDE SEQUENCE</scope>
    <source>
        <strain evidence="14">UCBG64.0493</strain>
        <tissue evidence="14">Leaf</tissue>
    </source>
</reference>
<feature type="domain" description="Sodium/calcium exchanger membrane region" evidence="13">
    <location>
        <begin position="121"/>
        <end position="261"/>
    </location>
</feature>
<keyword evidence="6" id="KW-0630">Potassium</keyword>
<dbReference type="EMBL" id="JAVXUP010000055">
    <property type="protein sequence ID" value="KAK3040345.1"/>
    <property type="molecule type" value="Genomic_DNA"/>
</dbReference>
<keyword evidence="4" id="KW-0633">Potassium transport</keyword>
<feature type="transmembrane region" description="Helical" evidence="12">
    <location>
        <begin position="437"/>
        <end position="457"/>
    </location>
</feature>
<keyword evidence="3" id="KW-0050">Antiport</keyword>
<keyword evidence="8" id="KW-0915">Sodium</keyword>
<feature type="transmembrane region" description="Helical" evidence="12">
    <location>
        <begin position="407"/>
        <end position="425"/>
    </location>
</feature>
<feature type="transmembrane region" description="Helical" evidence="12">
    <location>
        <begin position="577"/>
        <end position="600"/>
    </location>
</feature>
<evidence type="ECO:0000256" key="9">
    <source>
        <dbReference type="ARBA" id="ARBA00023136"/>
    </source>
</evidence>
<evidence type="ECO:0000256" key="3">
    <source>
        <dbReference type="ARBA" id="ARBA00022449"/>
    </source>
</evidence>
<sequence>MKGLNVFYHRKYFRIPGAPSILSACLLLLLFLHQQKAHQQWSFTGRPYSRRQISEVLPQNSLGAKAPNVCAGLYESRGYKTKCEYSVSNPDCGSGGIFNYISFFYCDCQGLAYLGFIVLCTWLVILIYSLSNNASEYFTCCLEKLAKLLKIPPTVAGVALLPLGNGAPDVFSSIAAFVGSDAGEVGLNSVLGAGLFVVCVVVGAVSLRVARQNVKIDKKCFYRDVCFYLFSLCSLLLVIFVGDVSLGGAVAFFSIYIVYAFSVAASEILSIPRNRLKSGSVTPLLPVIMFSQENGQEEPLDVPLLYSDSESGHDLLHCKAKLPTWEDSTNSLWGWNDEDKLEGSNFSCYRLCAVLEIPLTLPRRLTIPIVEEDRWSKGYAIASVSLAPLLLAFVWNTQDNFGSLGGAISYLVGAIAGGVLGVLAFRYTRADQAPQKFLLPWVLGGFLMSIVWFYIIANELVTLLVALGVIFGIKPTLLGLTVLAWGNSMGDLVSDLALAADGGEGVQIAMSGCYAGPMFNTLAGLGIPMLLGAWAKRPASYVVPRDASLFYTLGFIVLGLVWPLIVLPRSDMRPNKVLGMGLMAIYLLFLALRVSMALGIGSLDSTS</sequence>
<dbReference type="InterPro" id="IPR044880">
    <property type="entry name" value="NCX_ion-bd_dom_sf"/>
</dbReference>
<dbReference type="GO" id="GO:0006813">
    <property type="term" value="P:potassium ion transport"/>
    <property type="evidence" value="ECO:0007669"/>
    <property type="project" value="UniProtKB-KW"/>
</dbReference>
<evidence type="ECO:0000256" key="1">
    <source>
        <dbReference type="ARBA" id="ARBA00004141"/>
    </source>
</evidence>
<feature type="transmembrane region" description="Helical" evidence="12">
    <location>
        <begin position="190"/>
        <end position="209"/>
    </location>
</feature>
<accession>A0AA88XDK9</accession>
<dbReference type="Proteomes" id="UP001188597">
    <property type="component" value="Unassembled WGS sequence"/>
</dbReference>
<dbReference type="GO" id="GO:0016020">
    <property type="term" value="C:membrane"/>
    <property type="evidence" value="ECO:0007669"/>
    <property type="project" value="UniProtKB-SubCell"/>
</dbReference>
<dbReference type="GO" id="GO:0006814">
    <property type="term" value="P:sodium ion transport"/>
    <property type="evidence" value="ECO:0007669"/>
    <property type="project" value="UniProtKB-KW"/>
</dbReference>
<evidence type="ECO:0000256" key="10">
    <source>
        <dbReference type="ARBA" id="ARBA00023201"/>
    </source>
</evidence>
<comment type="similarity">
    <text evidence="11">Belongs to the Ca(2+):cation antiporter (CaCA) (TC 2.A.19) family. Cation/calcium exchanger (CCX) subfamily.</text>
</comment>
<dbReference type="PANTHER" id="PTHR12266">
    <property type="entry name" value="NA+/CA2+ K+ INDEPENDENT EXCHANGER"/>
    <property type="match status" value="1"/>
</dbReference>
<feature type="transmembrane region" description="Helical" evidence="12">
    <location>
        <begin position="221"/>
        <end position="242"/>
    </location>
</feature>
<proteinExistence type="inferred from homology"/>
<evidence type="ECO:0000256" key="12">
    <source>
        <dbReference type="SAM" id="Phobius"/>
    </source>
</evidence>
<gene>
    <name evidence="14" type="ORF">RJ639_026750</name>
</gene>
<evidence type="ECO:0000256" key="6">
    <source>
        <dbReference type="ARBA" id="ARBA00022958"/>
    </source>
</evidence>
<feature type="transmembrane region" description="Helical" evidence="12">
    <location>
        <begin position="463"/>
        <end position="485"/>
    </location>
</feature>
<name>A0AA88XDK9_9ASTE</name>
<evidence type="ECO:0000256" key="4">
    <source>
        <dbReference type="ARBA" id="ARBA00022538"/>
    </source>
</evidence>